<evidence type="ECO:0000256" key="2">
    <source>
        <dbReference type="SAM" id="MobiDB-lite"/>
    </source>
</evidence>
<dbReference type="PANTHER" id="PTHR10887">
    <property type="entry name" value="DNA2/NAM7 HELICASE FAMILY"/>
    <property type="match status" value="1"/>
</dbReference>
<dbReference type="Pfam" id="PF13086">
    <property type="entry name" value="AAA_11"/>
    <property type="match status" value="1"/>
</dbReference>
<evidence type="ECO:0000313" key="7">
    <source>
        <dbReference type="Proteomes" id="UP001274830"/>
    </source>
</evidence>
<keyword evidence="1" id="KW-0547">Nucleotide-binding</keyword>
<feature type="domain" description="DNA2/NAM7 helicase-like C-terminal" evidence="4">
    <location>
        <begin position="734"/>
        <end position="921"/>
    </location>
</feature>
<accession>A0AAE1C3M1</accession>
<evidence type="ECO:0008006" key="8">
    <source>
        <dbReference type="Google" id="ProtNLM"/>
    </source>
</evidence>
<evidence type="ECO:0000256" key="1">
    <source>
        <dbReference type="ARBA" id="ARBA00022806"/>
    </source>
</evidence>
<feature type="domain" description="ZNFX1" evidence="5">
    <location>
        <begin position="156"/>
        <end position="261"/>
    </location>
</feature>
<name>A0AAE1C3M1_9PEZI</name>
<feature type="compositionally biased region" description="Basic and acidic residues" evidence="2">
    <location>
        <begin position="1161"/>
        <end position="1173"/>
    </location>
</feature>
<evidence type="ECO:0000259" key="4">
    <source>
        <dbReference type="Pfam" id="PF13087"/>
    </source>
</evidence>
<keyword evidence="1" id="KW-0067">ATP-binding</keyword>
<evidence type="ECO:0000259" key="5">
    <source>
        <dbReference type="Pfam" id="PF25396"/>
    </source>
</evidence>
<dbReference type="InterPro" id="IPR057373">
    <property type="entry name" value="ZNFX1"/>
</dbReference>
<dbReference type="InterPro" id="IPR045055">
    <property type="entry name" value="DNA2/NAM7-like"/>
</dbReference>
<dbReference type="Gene3D" id="3.40.50.300">
    <property type="entry name" value="P-loop containing nucleotide triphosphate hydrolases"/>
    <property type="match status" value="3"/>
</dbReference>
<feature type="compositionally biased region" description="Polar residues" evidence="2">
    <location>
        <begin position="1138"/>
        <end position="1153"/>
    </location>
</feature>
<dbReference type="GO" id="GO:0004386">
    <property type="term" value="F:helicase activity"/>
    <property type="evidence" value="ECO:0007669"/>
    <property type="project" value="InterPro"/>
</dbReference>
<dbReference type="CDD" id="cd18808">
    <property type="entry name" value="SF1_C_Upf1"/>
    <property type="match status" value="1"/>
</dbReference>
<comment type="caution">
    <text evidence="6">The sequence shown here is derived from an EMBL/GenBank/DDBJ whole genome shotgun (WGS) entry which is preliminary data.</text>
</comment>
<dbReference type="InterPro" id="IPR041679">
    <property type="entry name" value="DNA2/NAM7-like_C"/>
</dbReference>
<dbReference type="InterPro" id="IPR027417">
    <property type="entry name" value="P-loop_NTPase"/>
</dbReference>
<dbReference type="CDD" id="cd06008">
    <property type="entry name" value="NF-X1-zinc-finger"/>
    <property type="match status" value="1"/>
</dbReference>
<organism evidence="6 7">
    <name type="scientific">Recurvomyces mirabilis</name>
    <dbReference type="NCBI Taxonomy" id="574656"/>
    <lineage>
        <taxon>Eukaryota</taxon>
        <taxon>Fungi</taxon>
        <taxon>Dikarya</taxon>
        <taxon>Ascomycota</taxon>
        <taxon>Pezizomycotina</taxon>
        <taxon>Dothideomycetes</taxon>
        <taxon>Dothideomycetidae</taxon>
        <taxon>Mycosphaerellales</taxon>
        <taxon>Teratosphaeriaceae</taxon>
        <taxon>Recurvomyces</taxon>
    </lineage>
</organism>
<dbReference type="Proteomes" id="UP001274830">
    <property type="component" value="Unassembled WGS sequence"/>
</dbReference>
<evidence type="ECO:0000313" key="6">
    <source>
        <dbReference type="EMBL" id="KAK3676923.1"/>
    </source>
</evidence>
<keyword evidence="7" id="KW-1185">Reference proteome</keyword>
<gene>
    <name evidence="6" type="ORF">LTR78_003127</name>
</gene>
<sequence length="1201" mass="135079">MNEGLTERFGRSRRVFRPEPGRDVAEVCIQPPQLNLKVREYFEDAKRAVEGGSWLLRPEIPSAAEILDIDETGSDSSSTCVEIVPNKPKGAWESKGTSNVTALTFDPNASEADGHSIEAYLGAQYELLREDAVRMLREAVSLVRVTPDAKEDAFNGKIGLYEKVHVCGMICSGRGVAIRVTFSLSRVGKQIRWEQSKRLITGGLVVLTPAKDMFQSKAIVATVAARPISGALDRNPPEIDLFIRADELELDPTVEWVMVEERQGFYEAHRHTLMGLQKMTRERFPLAEHIVEVNPTVLSPQHVVDNPLADLTSVLRNNRHETYEKIHMLKHWPAQPSSDMDASQLAALRRMLTKKLAIIQGPPGCGKTYVSVQAIRVMLANHKPKDPPIILACQTNHAIDQLLRHVAEFEKDFVRLGGMSKEKEVIKPRTLYEVRQSESRDNVAGCFKQNARRKMKDLEKEFILLLSPLEPTKIPLDFRMLEKFGLLTPKQADTLESGASEWVQDKKTNVTDARTSPFTVWLTKTLIAVPPKQKPELYEFPLEEADLGFEQLKELEAENMAKDDEDFDTLRGLRLPLADNFTCRKVTGVTAAKVKDLLKQQDMWKIPEAMRGEVYRYLQGELKNQLLTGFREKAKFFNEQAGKRRIGQFEEDEIILKEQKVIGMTTTGFSKYRALLSALQPKIVLIEEAAETLEAPVTVTCLASVQQLILVGDHKQLRPHCHVKALEAPEYSFNISLFERMIENGIDFDMLAKQRRMIPEIRRILYPIYGDKIKDHPSVLDSAKRPNVPGMGGINSCFFSHDWPEQRDDQMSALNKSEAEMVVGMAEYLVCNGVAGREITILTFYNGQRRYLLRLLGASPVLVGNKPVVVTVDSYQGEENRIVLLSLVRSNEHGQVGFLDVDNRVCVALSRAQCGFYIFGNGALLYDRKTKKGQKNTWRAILDILAGTKQIKDRPTFQPTRLFNHLPITCSNHGTQTQVADPSDWQTVNGGCTRECDGHLPCGHPCLLKCHPYGHDEVPCQQQCGKMLPCGHACEKNCGDVCSCAQCKPKRPVDTTNFPRKHHVEYDGQERLSRTSSTESWKLFAKEENVRYNIAASAPPSNNTSPQKPLRLEPVDEKLLDLDEEVTPRLSKLLMSQMDGTSEGSGRTITQNLYERGGGAHSDDRKGKMKHEECGGGNLIVVDEETKSHAKDWSKEHSLLD</sequence>
<evidence type="ECO:0000259" key="3">
    <source>
        <dbReference type="Pfam" id="PF13086"/>
    </source>
</evidence>
<dbReference type="InterPro" id="IPR047187">
    <property type="entry name" value="SF1_C_Upf1"/>
</dbReference>
<feature type="region of interest" description="Disordered" evidence="2">
    <location>
        <begin position="1138"/>
        <end position="1173"/>
    </location>
</feature>
<dbReference type="InterPro" id="IPR041677">
    <property type="entry name" value="DNA2/NAM7_AAA_11"/>
</dbReference>
<reference evidence="6" key="1">
    <citation type="submission" date="2023-07" db="EMBL/GenBank/DDBJ databases">
        <title>Black Yeasts Isolated from many extreme environments.</title>
        <authorList>
            <person name="Coleine C."/>
            <person name="Stajich J.E."/>
            <person name="Selbmann L."/>
        </authorList>
    </citation>
    <scope>NUCLEOTIDE SEQUENCE</scope>
    <source>
        <strain evidence="6">CCFEE 5485</strain>
    </source>
</reference>
<dbReference type="SUPFAM" id="SSF52540">
    <property type="entry name" value="P-loop containing nucleoside triphosphate hydrolases"/>
    <property type="match status" value="1"/>
</dbReference>
<dbReference type="GO" id="GO:0031380">
    <property type="term" value="C:nuclear RNA-directed RNA polymerase complex"/>
    <property type="evidence" value="ECO:0007669"/>
    <property type="project" value="TreeGrafter"/>
</dbReference>
<protein>
    <recommendedName>
        <fullName evidence="8">P-loop containing nucleoside triphosphate hydrolase protein</fullName>
    </recommendedName>
</protein>
<dbReference type="EMBL" id="JAUTXT010000008">
    <property type="protein sequence ID" value="KAK3676923.1"/>
    <property type="molecule type" value="Genomic_DNA"/>
</dbReference>
<dbReference type="Pfam" id="PF25396">
    <property type="entry name" value="ZNFX1"/>
    <property type="match status" value="1"/>
</dbReference>
<dbReference type="PANTHER" id="PTHR10887:SF341">
    <property type="entry name" value="NFX1-TYPE ZINC FINGER-CONTAINING PROTEIN 1"/>
    <property type="match status" value="1"/>
</dbReference>
<keyword evidence="1" id="KW-0347">Helicase</keyword>
<dbReference type="Pfam" id="PF13087">
    <property type="entry name" value="AAA_12"/>
    <property type="match status" value="1"/>
</dbReference>
<proteinExistence type="predicted"/>
<keyword evidence="1" id="KW-0378">Hydrolase</keyword>
<dbReference type="AlphaFoldDB" id="A0AAE1C3M1"/>
<dbReference type="GO" id="GO:0031048">
    <property type="term" value="P:regulatory ncRNA-mediated heterochromatin formation"/>
    <property type="evidence" value="ECO:0007669"/>
    <property type="project" value="TreeGrafter"/>
</dbReference>
<feature type="domain" description="DNA2/NAM7 helicase helicase" evidence="3">
    <location>
        <begin position="340"/>
        <end position="721"/>
    </location>
</feature>